<organism evidence="16 17">
    <name type="scientific">Brevirhabdus pacifica</name>
    <dbReference type="NCBI Taxonomy" id="1267768"/>
    <lineage>
        <taxon>Bacteria</taxon>
        <taxon>Pseudomonadati</taxon>
        <taxon>Pseudomonadota</taxon>
        <taxon>Alphaproteobacteria</taxon>
        <taxon>Rhodobacterales</taxon>
        <taxon>Paracoccaceae</taxon>
        <taxon>Brevirhabdus</taxon>
    </lineage>
</organism>
<dbReference type="EC" id="3.6.1.13" evidence="3"/>
<dbReference type="GO" id="GO:0019144">
    <property type="term" value="F:ADP-sugar diphosphatase activity"/>
    <property type="evidence" value="ECO:0007669"/>
    <property type="project" value="TreeGrafter"/>
</dbReference>
<dbReference type="EMBL" id="CP019124">
    <property type="protein sequence ID" value="APX90920.1"/>
    <property type="molecule type" value="Genomic_DNA"/>
</dbReference>
<evidence type="ECO:0000313" key="17">
    <source>
        <dbReference type="Proteomes" id="UP000187266"/>
    </source>
</evidence>
<dbReference type="InterPro" id="IPR000086">
    <property type="entry name" value="NUDIX_hydrolase_dom"/>
</dbReference>
<dbReference type="InterPro" id="IPR015797">
    <property type="entry name" value="NUDIX_hydrolase-like_dom_sf"/>
</dbReference>
<comment type="catalytic activity">
    <reaction evidence="12">
        <text>ADP-D-ribose + H2O = D-ribose 5-phosphate + AMP + 2 H(+)</text>
        <dbReference type="Rhea" id="RHEA:10412"/>
        <dbReference type="ChEBI" id="CHEBI:15377"/>
        <dbReference type="ChEBI" id="CHEBI:15378"/>
        <dbReference type="ChEBI" id="CHEBI:57967"/>
        <dbReference type="ChEBI" id="CHEBI:78346"/>
        <dbReference type="ChEBI" id="CHEBI:456215"/>
        <dbReference type="EC" id="3.6.1.13"/>
    </reaction>
</comment>
<name>A0A1U7DLR1_9RHOB</name>
<keyword evidence="6" id="KW-0378">Hydrolase</keyword>
<evidence type="ECO:0000256" key="6">
    <source>
        <dbReference type="ARBA" id="ARBA00022801"/>
    </source>
</evidence>
<feature type="binding site" evidence="13">
    <location>
        <position position="275"/>
    </location>
    <ligand>
        <name>Mg(2+)</name>
        <dbReference type="ChEBI" id="CHEBI:18420"/>
        <label>1</label>
    </ligand>
</feature>
<dbReference type="AlphaFoldDB" id="A0A1U7DLR1"/>
<comment type="similarity">
    <text evidence="2">Belongs to the Nudix hydrolase family. NudF subfamily.</text>
</comment>
<evidence type="ECO:0000256" key="1">
    <source>
        <dbReference type="ARBA" id="ARBA00001946"/>
    </source>
</evidence>
<dbReference type="GO" id="GO:0019693">
    <property type="term" value="P:ribose phosphate metabolic process"/>
    <property type="evidence" value="ECO:0007669"/>
    <property type="project" value="TreeGrafter"/>
</dbReference>
<dbReference type="SUPFAM" id="SSF55811">
    <property type="entry name" value="Nudix"/>
    <property type="match status" value="1"/>
</dbReference>
<comment type="cofactor">
    <cofactor evidence="1 13">
        <name>Mg(2+)</name>
        <dbReference type="ChEBI" id="CHEBI:18420"/>
    </cofactor>
</comment>
<feature type="domain" description="Nudix hydrolase" evidence="15">
    <location>
        <begin position="233"/>
        <end position="378"/>
    </location>
</feature>
<evidence type="ECO:0000256" key="5">
    <source>
        <dbReference type="ARBA" id="ARBA00022723"/>
    </source>
</evidence>
<dbReference type="Proteomes" id="UP000187266">
    <property type="component" value="Chromosome"/>
</dbReference>
<evidence type="ECO:0000256" key="13">
    <source>
        <dbReference type="PIRSR" id="PIRSR604385-2"/>
    </source>
</evidence>
<evidence type="ECO:0000256" key="7">
    <source>
        <dbReference type="ARBA" id="ARBA00022842"/>
    </source>
</evidence>
<feature type="binding site" evidence="13">
    <location>
        <position position="295"/>
    </location>
    <ligand>
        <name>Mg(2+)</name>
        <dbReference type="ChEBI" id="CHEBI:18420"/>
        <label>1</label>
    </ligand>
</feature>
<protein>
    <recommendedName>
        <fullName evidence="4">ADP-ribose pyrophosphatase</fullName>
        <ecNumber evidence="3">3.6.1.13</ecNumber>
    </recommendedName>
    <alternativeName>
        <fullName evidence="9">ADP-ribose diphosphatase</fullName>
    </alternativeName>
    <alternativeName>
        <fullName evidence="11">ADP-ribose phosphohydrolase</fullName>
    </alternativeName>
    <alternativeName>
        <fullName evidence="10">Adenosine diphosphoribose pyrophosphatase</fullName>
    </alternativeName>
</protein>
<evidence type="ECO:0000259" key="15">
    <source>
        <dbReference type="PROSITE" id="PS51462"/>
    </source>
</evidence>
<dbReference type="NCBIfam" id="TIGR00052">
    <property type="entry name" value="nudix-type nucleoside diphosphatase, YffH/AdpP family"/>
    <property type="match status" value="1"/>
</dbReference>
<sequence>MGRAPLEVSARVFLHRPLCAPSLLARILGPDGHGALEGALSLPGHSLAQGPAAGAIPSLVAGGRDREPVEGEIWALTPEALARLDRFMAFQGGRRCDLPGTDAGPGGVQGYFRDSESIEAWDPDDWGPRLLAIMEHAAVEILDLDPGRGRGLHGDAERDPAGRLNNILVRAAARLRAGKGSRPRHAEGPGREAVDVRADRVSHDGFFQTRTTELRHPRFDGGLCDWMERECFVAADAVTVLPYDPSRDRVMLAEQFRGSLYLRGEAYPWSIEPLAGRIDPGEEAAAAARREVREEASLEIGALERIAGYYPATGTTTEYVISYIGLAELPDGAGGIGGEASEGEDIRTFVLPFDEAMALMAEDQTRNAPLIISLLWLAANRERLRAGGA</sequence>
<dbReference type="STRING" id="1267768.BV394_02625"/>
<dbReference type="Pfam" id="PF00293">
    <property type="entry name" value="NUDIX"/>
    <property type="match status" value="1"/>
</dbReference>
<dbReference type="GO" id="GO:0006753">
    <property type="term" value="P:nucleoside phosphate metabolic process"/>
    <property type="evidence" value="ECO:0007669"/>
    <property type="project" value="TreeGrafter"/>
</dbReference>
<feature type="short sequence motif" description="Nudix box" evidence="14">
    <location>
        <begin position="276"/>
        <end position="298"/>
    </location>
</feature>
<keyword evidence="17" id="KW-1185">Reference proteome</keyword>
<dbReference type="PANTHER" id="PTHR11839">
    <property type="entry name" value="UDP/ADP-SUGAR PYROPHOSPHATASE"/>
    <property type="match status" value="1"/>
</dbReference>
<dbReference type="Gene3D" id="3.90.79.10">
    <property type="entry name" value="Nucleoside Triphosphate Pyrophosphohydrolase"/>
    <property type="match status" value="1"/>
</dbReference>
<reference evidence="16 17" key="1">
    <citation type="submission" date="2017-01" db="EMBL/GenBank/DDBJ databases">
        <title>Genomic analysis of Xuhuaishuia manganoxidans DY6-4.</title>
        <authorList>
            <person name="Wang X."/>
        </authorList>
    </citation>
    <scope>NUCLEOTIDE SEQUENCE [LARGE SCALE GENOMIC DNA]</scope>
    <source>
        <strain evidence="16 17">DY6-4</strain>
    </source>
</reference>
<dbReference type="PROSITE" id="PS51462">
    <property type="entry name" value="NUDIX"/>
    <property type="match status" value="1"/>
</dbReference>
<evidence type="ECO:0000256" key="8">
    <source>
        <dbReference type="ARBA" id="ARBA00025164"/>
    </source>
</evidence>
<evidence type="ECO:0000256" key="4">
    <source>
        <dbReference type="ARBA" id="ARBA00013297"/>
    </source>
</evidence>
<evidence type="ECO:0000313" key="16">
    <source>
        <dbReference type="EMBL" id="APX90920.1"/>
    </source>
</evidence>
<gene>
    <name evidence="16" type="ORF">BV394_02625</name>
</gene>
<proteinExistence type="inferred from homology"/>
<dbReference type="PANTHER" id="PTHR11839:SF5">
    <property type="entry name" value="ADP-RIBOSE PYROPHOSPHATASE"/>
    <property type="match status" value="1"/>
</dbReference>
<evidence type="ECO:0000256" key="12">
    <source>
        <dbReference type="ARBA" id="ARBA00049546"/>
    </source>
</evidence>
<keyword evidence="7 13" id="KW-0460">Magnesium</keyword>
<dbReference type="GO" id="GO:0046872">
    <property type="term" value="F:metal ion binding"/>
    <property type="evidence" value="ECO:0007669"/>
    <property type="project" value="UniProtKB-KW"/>
</dbReference>
<feature type="binding site" evidence="13">
    <location>
        <position position="344"/>
    </location>
    <ligand>
        <name>Mg(2+)</name>
        <dbReference type="ChEBI" id="CHEBI:18420"/>
        <label>1</label>
    </ligand>
</feature>
<evidence type="ECO:0000256" key="10">
    <source>
        <dbReference type="ARBA" id="ARBA00030308"/>
    </source>
</evidence>
<accession>A0A1U7DLR1</accession>
<evidence type="ECO:0000256" key="14">
    <source>
        <dbReference type="PIRSR" id="PIRSR604385-3"/>
    </source>
</evidence>
<evidence type="ECO:0000256" key="3">
    <source>
        <dbReference type="ARBA" id="ARBA00012453"/>
    </source>
</evidence>
<evidence type="ECO:0000256" key="11">
    <source>
        <dbReference type="ARBA" id="ARBA00033056"/>
    </source>
</evidence>
<dbReference type="GO" id="GO:0005829">
    <property type="term" value="C:cytosol"/>
    <property type="evidence" value="ECO:0007669"/>
    <property type="project" value="TreeGrafter"/>
</dbReference>
<dbReference type="InterPro" id="IPR004385">
    <property type="entry name" value="NDP_pyrophosphatase"/>
</dbReference>
<evidence type="ECO:0000256" key="2">
    <source>
        <dbReference type="ARBA" id="ARBA00007482"/>
    </source>
</evidence>
<feature type="binding site" evidence="13">
    <location>
        <position position="291"/>
    </location>
    <ligand>
        <name>Mg(2+)</name>
        <dbReference type="ChEBI" id="CHEBI:18420"/>
        <label>1</label>
    </ligand>
</feature>
<comment type="function">
    <text evidence="8">Acts on ADP-mannose and ADP-glucose as well as ADP-ribose. Prevents glycogen biosynthesis. The reaction catalyzed by this enzyme is a limiting step of the gluconeogenic process.</text>
</comment>
<evidence type="ECO:0000256" key="9">
    <source>
        <dbReference type="ARBA" id="ARBA00030162"/>
    </source>
</evidence>
<dbReference type="GO" id="GO:0047631">
    <property type="term" value="F:ADP-ribose diphosphatase activity"/>
    <property type="evidence" value="ECO:0007669"/>
    <property type="project" value="UniProtKB-EC"/>
</dbReference>
<keyword evidence="5 13" id="KW-0479">Metal-binding</keyword>